<dbReference type="SUPFAM" id="SSF53720">
    <property type="entry name" value="ALDH-like"/>
    <property type="match status" value="1"/>
</dbReference>
<dbReference type="Pfam" id="PF00171">
    <property type="entry name" value="Aldedh"/>
    <property type="match status" value="1"/>
</dbReference>
<dbReference type="InterPro" id="IPR016163">
    <property type="entry name" value="Ald_DH_C"/>
</dbReference>
<dbReference type="InterPro" id="IPR015590">
    <property type="entry name" value="Aldehyde_DH_dom"/>
</dbReference>
<dbReference type="InterPro" id="IPR016161">
    <property type="entry name" value="Ald_DH/histidinol_DH"/>
</dbReference>
<dbReference type="Proteomes" id="UP000316215">
    <property type="component" value="Chromosome"/>
</dbReference>
<proteinExistence type="predicted"/>
<evidence type="ECO:0000313" key="3">
    <source>
        <dbReference type="EMBL" id="QDI68385.1"/>
    </source>
</evidence>
<feature type="domain" description="Aldehyde dehydrogenase" evidence="2">
    <location>
        <begin position="4"/>
        <end position="403"/>
    </location>
</feature>
<accession>A0A514JM32</accession>
<sequence length="463" mass="49394">MITEAVDAAIHRARLAQQEAASWTQERVDEIVTAVGWQCYREENARRLALLSHSETSLGNPEHLYALQRRRVLGILRDLHGETTVGVVEDLPELGLRKLAKPLGVIAVATPATAPAPGIICNVLPMLKTRNAAVFSPNPRAAGTAGETIRIIRAALAEVGAPPDLVQCLETTGRAASSELMAAADYVVAIGGAGTVRRAYESGTPTIGAGVGNPTVVVDETADLTDASEKILTGASYNNGTSCSSESNVLVHASIADRFSAELVRRGAHLCTVEETARLRALLWPDGVALNREAIGRPASDLAELAGIPVEQPEKTALLVLAAEDPGKDDPVLREKIAPVLTLSVFDDFRQAVELVQLLADRCGRGHSCGIHSTRSDRVAELAEAVSTCRVVVNQSTMTNTGSFESGVPFTTTLSSGSWGGSSTSGNITWRHFLNYTLISRPIPARVPDEPTLFGKYWTERER</sequence>
<organism evidence="3 4">
    <name type="scientific">Streptomyces calvus</name>
    <dbReference type="NCBI Taxonomy" id="67282"/>
    <lineage>
        <taxon>Bacteria</taxon>
        <taxon>Bacillati</taxon>
        <taxon>Actinomycetota</taxon>
        <taxon>Actinomycetes</taxon>
        <taxon>Kitasatosporales</taxon>
        <taxon>Streptomycetaceae</taxon>
        <taxon>Streptomyces</taxon>
    </lineage>
</organism>
<protein>
    <submittedName>
        <fullName evidence="3">Succinate-semialdehyde dehydrogenase</fullName>
    </submittedName>
</protein>
<evidence type="ECO:0000259" key="2">
    <source>
        <dbReference type="Pfam" id="PF00171"/>
    </source>
</evidence>
<evidence type="ECO:0000256" key="1">
    <source>
        <dbReference type="ARBA" id="ARBA00023002"/>
    </source>
</evidence>
<gene>
    <name evidence="3" type="ORF">CD934_06625</name>
</gene>
<dbReference type="Gene3D" id="3.40.309.10">
    <property type="entry name" value="Aldehyde Dehydrogenase, Chain A, domain 2"/>
    <property type="match status" value="1"/>
</dbReference>
<dbReference type="InterPro" id="IPR016162">
    <property type="entry name" value="Ald_DH_N"/>
</dbReference>
<evidence type="ECO:0000313" key="4">
    <source>
        <dbReference type="Proteomes" id="UP000316215"/>
    </source>
</evidence>
<dbReference type="AlphaFoldDB" id="A0A514JM32"/>
<reference evidence="3 4" key="1">
    <citation type="submission" date="2017-07" db="EMBL/GenBank/DDBJ databases">
        <title>The Complete Genome of Streptomyces asterosporus-ZSY.</title>
        <authorList>
            <person name="Zhang S."/>
        </authorList>
    </citation>
    <scope>NUCLEOTIDE SEQUENCE [LARGE SCALE GENOMIC DNA]</scope>
    <source>
        <strain evidence="3 4">DSM 41452</strain>
    </source>
</reference>
<dbReference type="Gene3D" id="3.40.605.10">
    <property type="entry name" value="Aldehyde Dehydrogenase, Chain A, domain 1"/>
    <property type="match status" value="1"/>
</dbReference>
<dbReference type="PANTHER" id="PTHR11699">
    <property type="entry name" value="ALDEHYDE DEHYDROGENASE-RELATED"/>
    <property type="match status" value="1"/>
</dbReference>
<keyword evidence="1" id="KW-0560">Oxidoreductase</keyword>
<dbReference type="EMBL" id="CP022310">
    <property type="protein sequence ID" value="QDI68385.1"/>
    <property type="molecule type" value="Genomic_DNA"/>
</dbReference>
<dbReference type="GO" id="GO:0016620">
    <property type="term" value="F:oxidoreductase activity, acting on the aldehyde or oxo group of donors, NAD or NADP as acceptor"/>
    <property type="evidence" value="ECO:0007669"/>
    <property type="project" value="InterPro"/>
</dbReference>
<keyword evidence="4" id="KW-1185">Reference proteome</keyword>
<dbReference type="RefSeq" id="WP_142231511.1">
    <property type="nucleotide sequence ID" value="NZ_CP022310.1"/>
</dbReference>
<dbReference type="KEGG" id="sast:CD934_06625"/>
<name>A0A514JM32_9ACTN</name>